<reference evidence="4" key="1">
    <citation type="submission" date="2021-06" db="EMBL/GenBank/DDBJ databases">
        <authorList>
            <person name="Kallberg Y."/>
            <person name="Tangrot J."/>
            <person name="Rosling A."/>
        </authorList>
    </citation>
    <scope>NUCLEOTIDE SEQUENCE</scope>
    <source>
        <strain evidence="4">MT106</strain>
    </source>
</reference>
<dbReference type="PROSITE" id="PS50011">
    <property type="entry name" value="PROTEIN_KINASE_DOM"/>
    <property type="match status" value="1"/>
</dbReference>
<evidence type="ECO:0000256" key="1">
    <source>
        <dbReference type="ARBA" id="ARBA00022741"/>
    </source>
</evidence>
<organism evidence="4 5">
    <name type="scientific">Ambispora gerdemannii</name>
    <dbReference type="NCBI Taxonomy" id="144530"/>
    <lineage>
        <taxon>Eukaryota</taxon>
        <taxon>Fungi</taxon>
        <taxon>Fungi incertae sedis</taxon>
        <taxon>Mucoromycota</taxon>
        <taxon>Glomeromycotina</taxon>
        <taxon>Glomeromycetes</taxon>
        <taxon>Archaeosporales</taxon>
        <taxon>Ambisporaceae</taxon>
        <taxon>Ambispora</taxon>
    </lineage>
</organism>
<comment type="caution">
    <text evidence="4">The sequence shown here is derived from an EMBL/GenBank/DDBJ whole genome shotgun (WGS) entry which is preliminary data.</text>
</comment>
<dbReference type="EMBL" id="CAJVPL010003428">
    <property type="protein sequence ID" value="CAG8632546.1"/>
    <property type="molecule type" value="Genomic_DNA"/>
</dbReference>
<protein>
    <submittedName>
        <fullName evidence="4">11418_t:CDS:1</fullName>
    </submittedName>
</protein>
<keyword evidence="5" id="KW-1185">Reference proteome</keyword>
<dbReference type="InterPro" id="IPR001245">
    <property type="entry name" value="Ser-Thr/Tyr_kinase_cat_dom"/>
</dbReference>
<evidence type="ECO:0000313" key="4">
    <source>
        <dbReference type="EMBL" id="CAG8632546.1"/>
    </source>
</evidence>
<dbReference type="GO" id="GO:0005524">
    <property type="term" value="F:ATP binding"/>
    <property type="evidence" value="ECO:0007669"/>
    <property type="project" value="UniProtKB-KW"/>
</dbReference>
<feature type="domain" description="Protein kinase" evidence="3">
    <location>
        <begin position="1"/>
        <end position="254"/>
    </location>
</feature>
<keyword evidence="1" id="KW-0547">Nucleotide-binding</keyword>
<dbReference type="InterPro" id="IPR050198">
    <property type="entry name" value="Non-receptor_tyrosine_kinases"/>
</dbReference>
<name>A0A9N9DB31_9GLOM</name>
<gene>
    <name evidence="4" type="ORF">AGERDE_LOCUS10597</name>
</gene>
<evidence type="ECO:0000313" key="5">
    <source>
        <dbReference type="Proteomes" id="UP000789831"/>
    </source>
</evidence>
<keyword evidence="2" id="KW-0067">ATP-binding</keyword>
<evidence type="ECO:0000259" key="3">
    <source>
        <dbReference type="PROSITE" id="PS50011"/>
    </source>
</evidence>
<dbReference type="Pfam" id="PF07714">
    <property type="entry name" value="PK_Tyr_Ser-Thr"/>
    <property type="match status" value="1"/>
</dbReference>
<dbReference type="AlphaFoldDB" id="A0A9N9DB31"/>
<evidence type="ECO:0000256" key="2">
    <source>
        <dbReference type="ARBA" id="ARBA00022840"/>
    </source>
</evidence>
<dbReference type="GO" id="GO:0004672">
    <property type="term" value="F:protein kinase activity"/>
    <property type="evidence" value="ECO:0007669"/>
    <property type="project" value="InterPro"/>
</dbReference>
<dbReference type="OrthoDB" id="4062651at2759"/>
<dbReference type="InterPro" id="IPR011009">
    <property type="entry name" value="Kinase-like_dom_sf"/>
</dbReference>
<proteinExistence type="predicted"/>
<dbReference type="SUPFAM" id="SSF56112">
    <property type="entry name" value="Protein kinase-like (PK-like)"/>
    <property type="match status" value="1"/>
</dbReference>
<accession>A0A9N9DB31</accession>
<dbReference type="Gene3D" id="1.10.510.10">
    <property type="entry name" value="Transferase(Phosphotransferase) domain 1"/>
    <property type="match status" value="1"/>
</dbReference>
<sequence>MVIEIEMIADATVKVSATTSSKNDYGLCPACDRPKTSSNWCPPCHFEWNNKDKKYFRESWKDYPIALKFFHNTPDIAATFLNEIKVHHKCMMQQGNGFLQCYGVSRHPVTMEFITVLDFAQHGDFRNFLRQNHKTLKWEDKLSFATKIADDLKIIHDSDFVHGDFHSGNVLQVSTTPSVSDFGLSHEDKDYVPEADEMIKTNNGVIPTDNPKAIYSSRYIPFTKQHDNTMQHDTIQHDFATDDLTMCYGFDIDG</sequence>
<dbReference type="InterPro" id="IPR000719">
    <property type="entry name" value="Prot_kinase_dom"/>
</dbReference>
<dbReference type="Proteomes" id="UP000789831">
    <property type="component" value="Unassembled WGS sequence"/>
</dbReference>
<dbReference type="PANTHER" id="PTHR24418">
    <property type="entry name" value="TYROSINE-PROTEIN KINASE"/>
    <property type="match status" value="1"/>
</dbReference>